<organism evidence="2 3">
    <name type="scientific">Larinioides sclopetarius</name>
    <dbReference type="NCBI Taxonomy" id="280406"/>
    <lineage>
        <taxon>Eukaryota</taxon>
        <taxon>Metazoa</taxon>
        <taxon>Ecdysozoa</taxon>
        <taxon>Arthropoda</taxon>
        <taxon>Chelicerata</taxon>
        <taxon>Arachnida</taxon>
        <taxon>Araneae</taxon>
        <taxon>Araneomorphae</taxon>
        <taxon>Entelegynae</taxon>
        <taxon>Araneoidea</taxon>
        <taxon>Araneidae</taxon>
        <taxon>Larinioides</taxon>
    </lineage>
</organism>
<gene>
    <name evidence="2" type="ORF">LARSCL_LOCUS4280</name>
</gene>
<feature type="domain" description="CRAL-TRIO" evidence="1">
    <location>
        <begin position="1"/>
        <end position="123"/>
    </location>
</feature>
<dbReference type="Gene3D" id="1.20.5.1200">
    <property type="entry name" value="Alpha-tocopherol transfer"/>
    <property type="match status" value="1"/>
</dbReference>
<dbReference type="SUPFAM" id="SSF52087">
    <property type="entry name" value="CRAL/TRIO domain"/>
    <property type="match status" value="1"/>
</dbReference>
<dbReference type="Gene3D" id="3.40.525.10">
    <property type="entry name" value="CRAL-TRIO lipid binding domain"/>
    <property type="match status" value="1"/>
</dbReference>
<dbReference type="Pfam" id="PF00650">
    <property type="entry name" value="CRAL_TRIO"/>
    <property type="match status" value="1"/>
</dbReference>
<dbReference type="Proteomes" id="UP001497382">
    <property type="component" value="Unassembled WGS sequence"/>
</dbReference>
<name>A0AAV1ZAG1_9ARAC</name>
<evidence type="ECO:0000313" key="2">
    <source>
        <dbReference type="EMBL" id="CAL1268628.1"/>
    </source>
</evidence>
<comment type="caution">
    <text evidence="2">The sequence shown here is derived from an EMBL/GenBank/DDBJ whole genome shotgun (WGS) entry which is preliminary data.</text>
</comment>
<dbReference type="AlphaFoldDB" id="A0AAV1ZAG1"/>
<dbReference type="InterPro" id="IPR036865">
    <property type="entry name" value="CRAL-TRIO_dom_sf"/>
</dbReference>
<dbReference type="PANTHER" id="PTHR10174">
    <property type="entry name" value="ALPHA-TOCOPHEROL TRANSFER PROTEIN-RELATED"/>
    <property type="match status" value="1"/>
</dbReference>
<dbReference type="CDD" id="cd00170">
    <property type="entry name" value="SEC14"/>
    <property type="match status" value="1"/>
</dbReference>
<sequence length="163" mass="18788">MILDILAINGALENQPVNQITGATAIFDYDGFNLRSFQAHTPGWVLMFVETFMNAFSARIKVVHVVNAPSLFLAVFKIAYPFFPKKIQERIFVHPNDGWKSLHSEIPLEILPEKYGGNMKFDSCINLLEDIEKLEDQFLRIFKYGYIKTKTNRQSFKPLSLQK</sequence>
<evidence type="ECO:0000259" key="1">
    <source>
        <dbReference type="PROSITE" id="PS50191"/>
    </source>
</evidence>
<keyword evidence="3" id="KW-1185">Reference proteome</keyword>
<dbReference type="GO" id="GO:0016020">
    <property type="term" value="C:membrane"/>
    <property type="evidence" value="ECO:0007669"/>
    <property type="project" value="TreeGrafter"/>
</dbReference>
<dbReference type="GO" id="GO:1902936">
    <property type="term" value="F:phosphatidylinositol bisphosphate binding"/>
    <property type="evidence" value="ECO:0007669"/>
    <property type="project" value="TreeGrafter"/>
</dbReference>
<proteinExistence type="predicted"/>
<evidence type="ECO:0000313" key="3">
    <source>
        <dbReference type="Proteomes" id="UP001497382"/>
    </source>
</evidence>
<protein>
    <recommendedName>
        <fullName evidence="1">CRAL-TRIO domain-containing protein</fullName>
    </recommendedName>
</protein>
<dbReference type="PROSITE" id="PS50191">
    <property type="entry name" value="CRAL_TRIO"/>
    <property type="match status" value="1"/>
</dbReference>
<dbReference type="PANTHER" id="PTHR10174:SF130">
    <property type="entry name" value="ALPHA-TOCOPHEROL TRANSFER PROTEIN-LIKE"/>
    <property type="match status" value="1"/>
</dbReference>
<reference evidence="2 3" key="1">
    <citation type="submission" date="2024-04" db="EMBL/GenBank/DDBJ databases">
        <authorList>
            <person name="Rising A."/>
            <person name="Reimegard J."/>
            <person name="Sonavane S."/>
            <person name="Akerstrom W."/>
            <person name="Nylinder S."/>
            <person name="Hedman E."/>
            <person name="Kallberg Y."/>
        </authorList>
    </citation>
    <scope>NUCLEOTIDE SEQUENCE [LARGE SCALE GENOMIC DNA]</scope>
</reference>
<dbReference type="PRINTS" id="PR00180">
    <property type="entry name" value="CRETINALDHBP"/>
</dbReference>
<dbReference type="InterPro" id="IPR001251">
    <property type="entry name" value="CRAL-TRIO_dom"/>
</dbReference>
<dbReference type="EMBL" id="CAXIEN010000035">
    <property type="protein sequence ID" value="CAL1268628.1"/>
    <property type="molecule type" value="Genomic_DNA"/>
</dbReference>
<accession>A0AAV1ZAG1</accession>